<feature type="transmembrane region" description="Helical" evidence="1">
    <location>
        <begin position="6"/>
        <end position="30"/>
    </location>
</feature>
<proteinExistence type="predicted"/>
<protein>
    <submittedName>
        <fullName evidence="2">Uncharacterized protein</fullName>
    </submittedName>
</protein>
<keyword evidence="1" id="KW-0812">Transmembrane</keyword>
<organism evidence="2 3">
    <name type="scientific">Candidatus Uhrbacteria bacterium GW2011_GWD2_52_7</name>
    <dbReference type="NCBI Taxonomy" id="1618989"/>
    <lineage>
        <taxon>Bacteria</taxon>
        <taxon>Candidatus Uhriibacteriota</taxon>
    </lineage>
</organism>
<evidence type="ECO:0000313" key="2">
    <source>
        <dbReference type="EMBL" id="KKW29717.1"/>
    </source>
</evidence>
<gene>
    <name evidence="2" type="ORF">UY72_C0035G0017</name>
</gene>
<evidence type="ECO:0000313" key="3">
    <source>
        <dbReference type="Proteomes" id="UP000034846"/>
    </source>
</evidence>
<comment type="caution">
    <text evidence="2">The sequence shown here is derived from an EMBL/GenBank/DDBJ whole genome shotgun (WGS) entry which is preliminary data.</text>
</comment>
<dbReference type="AlphaFoldDB" id="A0A0G1ZNJ1"/>
<reference evidence="2 3" key="1">
    <citation type="journal article" date="2015" name="Nature">
        <title>rRNA introns, odd ribosomes, and small enigmatic genomes across a large radiation of phyla.</title>
        <authorList>
            <person name="Brown C.T."/>
            <person name="Hug L.A."/>
            <person name="Thomas B.C."/>
            <person name="Sharon I."/>
            <person name="Castelle C.J."/>
            <person name="Singh A."/>
            <person name="Wilkins M.J."/>
            <person name="Williams K.H."/>
            <person name="Banfield J.F."/>
        </authorList>
    </citation>
    <scope>NUCLEOTIDE SEQUENCE [LARGE SCALE GENOMIC DNA]</scope>
</reference>
<dbReference type="Proteomes" id="UP000034846">
    <property type="component" value="Unassembled WGS sequence"/>
</dbReference>
<sequence>MYDRLINTIAALIAIAAIATCTMLGFRFIVVTHVENYELGYLWDARDGSITRIQHPGYIIHPPIVTYVYTIDLRPMQVCINANKRTLNCKLVRFNPAGLDKFLEWHGTNDYAINGTNADGRTTTGGLDDILMSYAFDGSRTRYPFLEVLGEISANGEKPITDTVPTTTAPIQAPQ</sequence>
<accession>A0A0G1ZNJ1</accession>
<dbReference type="EMBL" id="LCRD01000035">
    <property type="protein sequence ID" value="KKW29717.1"/>
    <property type="molecule type" value="Genomic_DNA"/>
</dbReference>
<name>A0A0G1ZNJ1_9BACT</name>
<evidence type="ECO:0000256" key="1">
    <source>
        <dbReference type="SAM" id="Phobius"/>
    </source>
</evidence>
<keyword evidence="1" id="KW-0472">Membrane</keyword>
<keyword evidence="1" id="KW-1133">Transmembrane helix</keyword>